<dbReference type="Gene3D" id="1.25.10.10">
    <property type="entry name" value="Leucine-rich Repeat Variant"/>
    <property type="match status" value="3"/>
</dbReference>
<keyword evidence="2" id="KW-0732">Signal</keyword>
<evidence type="ECO:0000313" key="4">
    <source>
        <dbReference type="Proteomes" id="UP001204798"/>
    </source>
</evidence>
<accession>A0ABT2EM53</accession>
<dbReference type="SUPFAM" id="SSF48371">
    <property type="entry name" value="ARM repeat"/>
    <property type="match status" value="2"/>
</dbReference>
<evidence type="ECO:0000313" key="3">
    <source>
        <dbReference type="EMBL" id="MCS3919025.1"/>
    </source>
</evidence>
<keyword evidence="1" id="KW-0802">TPR repeat</keyword>
<dbReference type="RefSeq" id="WP_259095104.1">
    <property type="nucleotide sequence ID" value="NZ_CP130454.1"/>
</dbReference>
<protein>
    <submittedName>
        <fullName evidence="3">HEAT repeat protein</fullName>
    </submittedName>
</protein>
<feature type="chain" id="PRO_5046153452" evidence="2">
    <location>
        <begin position="19"/>
        <end position="688"/>
    </location>
</feature>
<dbReference type="InterPro" id="IPR011989">
    <property type="entry name" value="ARM-like"/>
</dbReference>
<name>A0ABT2EM53_9BACT</name>
<reference evidence="3 4" key="1">
    <citation type="submission" date="2022-08" db="EMBL/GenBank/DDBJ databases">
        <title>Bacterial and archaeal communities from various locations to study Microbial Dark Matter (Phase II).</title>
        <authorList>
            <person name="Stepanauskas R."/>
        </authorList>
    </citation>
    <scope>NUCLEOTIDE SEQUENCE [LARGE SCALE GENOMIC DNA]</scope>
    <source>
        <strain evidence="3 4">PD1</strain>
    </source>
</reference>
<dbReference type="Pfam" id="PF13646">
    <property type="entry name" value="HEAT_2"/>
    <property type="match status" value="3"/>
</dbReference>
<evidence type="ECO:0000256" key="2">
    <source>
        <dbReference type="SAM" id="SignalP"/>
    </source>
</evidence>
<keyword evidence="4" id="KW-1185">Reference proteome</keyword>
<feature type="repeat" description="TPR" evidence="1">
    <location>
        <begin position="233"/>
        <end position="266"/>
    </location>
</feature>
<proteinExistence type="predicted"/>
<dbReference type="EMBL" id="JANUCP010000002">
    <property type="protein sequence ID" value="MCS3919025.1"/>
    <property type="molecule type" value="Genomic_DNA"/>
</dbReference>
<dbReference type="InterPro" id="IPR004155">
    <property type="entry name" value="PBS_lyase_HEAT"/>
</dbReference>
<feature type="signal peptide" evidence="2">
    <location>
        <begin position="1"/>
        <end position="18"/>
    </location>
</feature>
<dbReference type="PROSITE" id="PS50005">
    <property type="entry name" value="TPR"/>
    <property type="match status" value="1"/>
</dbReference>
<dbReference type="SMART" id="SM00028">
    <property type="entry name" value="TPR"/>
    <property type="match status" value="2"/>
</dbReference>
<dbReference type="PANTHER" id="PTHR12697:SF5">
    <property type="entry name" value="DEOXYHYPUSINE HYDROXYLASE"/>
    <property type="match status" value="1"/>
</dbReference>
<evidence type="ECO:0000256" key="1">
    <source>
        <dbReference type="PROSITE-ProRule" id="PRU00339"/>
    </source>
</evidence>
<dbReference type="Gene3D" id="2.60.120.260">
    <property type="entry name" value="Galactose-binding domain-like"/>
    <property type="match status" value="1"/>
</dbReference>
<dbReference type="Proteomes" id="UP001204798">
    <property type="component" value="Unassembled WGS sequence"/>
</dbReference>
<gene>
    <name evidence="3" type="ORF">M2350_001425</name>
</gene>
<organism evidence="3 4">
    <name type="scientific">Candidatus Fervidibacter sacchari</name>
    <dbReference type="NCBI Taxonomy" id="1448929"/>
    <lineage>
        <taxon>Bacteria</taxon>
        <taxon>Candidatus Fervidibacterota</taxon>
        <taxon>Candidatus Fervidibacter</taxon>
    </lineage>
</organism>
<comment type="caution">
    <text evidence="3">The sequence shown here is derived from an EMBL/GenBank/DDBJ whole genome shotgun (WGS) entry which is preliminary data.</text>
</comment>
<dbReference type="InterPro" id="IPR016024">
    <property type="entry name" value="ARM-type_fold"/>
</dbReference>
<dbReference type="SMART" id="SM00567">
    <property type="entry name" value="EZ_HEAT"/>
    <property type="match status" value="5"/>
</dbReference>
<dbReference type="InterPro" id="IPR019734">
    <property type="entry name" value="TPR_rpt"/>
</dbReference>
<dbReference type="PANTHER" id="PTHR12697">
    <property type="entry name" value="PBS LYASE HEAT-LIKE PROTEIN"/>
    <property type="match status" value="1"/>
</dbReference>
<sequence length="688" mass="75364">MRKLVVLSLLLWGCVSVAQQPQDLQTVLQQLQSQDNATRLQAIERAPEFGASIIPHLPSLLTHQDWRVQRAGQIVLENIATRATKLGAKERRDVVNALLALTKPNQLVSVRKAAVSALGICGTDDAVQALASLLKDEQVRDDALAALKQIGSPAAAKAVAEAASTAKGEWQRALLATLGEIGRPEGVPVLLTALKTGDTQTKSVAAMALGRIGDAKAIPLLAAAVQQLIPSAFDALIRTGELLLQRKQISPATQAFEQALKLARTEHEKCAALIGLGKTGSAKALPILVDALDTSEVTIRNAAIEALIAYRHPDASRGFSQMFQRANPTEKAQLLKVLVARREPFVGKLLQQSANSPTVELRLTALELMGQIDDPNLERTLWEFALKGDEKTKTLALRSYLQLAELRARKGKTELARSMFEQGLRVAEKANMAELVSKALSGLALIGDPKSLPIVQGYLKRPDPPYEAFAAAVAIADSMAQRGNKAEATELLKNLLAKRMPRDLGFQAAQILARLGEDPSVMPRQLGFIVRWWLLGPLPNPNNRAFDQAFIDETGVPNLSEPVRLDRRQLRWQKYRTIDPQGIVDLTRVFRRTENVACYAYTEFVVENEVEAELRVGSDDSVKVWLNGKLVHQFGGMRGLSVDQDRIRVKLQKGINRLLLKVTQGGGGWEFCVRLVDLQGNPIPYREP</sequence>